<name>A0AAU2W2A2_9ACTN</name>
<dbReference type="InterPro" id="IPR036388">
    <property type="entry name" value="WH-like_DNA-bd_sf"/>
</dbReference>
<reference evidence="5" key="1">
    <citation type="submission" date="2022-10" db="EMBL/GenBank/DDBJ databases">
        <title>The complete genomes of actinobacterial strains from the NBC collection.</title>
        <authorList>
            <person name="Joergensen T.S."/>
            <person name="Alvarez Arevalo M."/>
            <person name="Sterndorff E.B."/>
            <person name="Faurdal D."/>
            <person name="Vuksanovic O."/>
            <person name="Mourched A.-S."/>
            <person name="Charusanti P."/>
            <person name="Shaw S."/>
            <person name="Blin K."/>
            <person name="Weber T."/>
        </authorList>
    </citation>
    <scope>NUCLEOTIDE SEQUENCE</scope>
    <source>
        <strain evidence="5">NBC_00008</strain>
    </source>
</reference>
<proteinExistence type="predicted"/>
<dbReference type="InterPro" id="IPR000524">
    <property type="entry name" value="Tscrpt_reg_HTH_GntR"/>
</dbReference>
<keyword evidence="1" id="KW-0805">Transcription regulation</keyword>
<dbReference type="GO" id="GO:0003677">
    <property type="term" value="F:DNA binding"/>
    <property type="evidence" value="ECO:0007669"/>
    <property type="project" value="UniProtKB-KW"/>
</dbReference>
<keyword evidence="2" id="KW-0238">DNA-binding</keyword>
<evidence type="ECO:0000256" key="1">
    <source>
        <dbReference type="ARBA" id="ARBA00023015"/>
    </source>
</evidence>
<dbReference type="PANTHER" id="PTHR44846:SF1">
    <property type="entry name" value="MANNOSYL-D-GLYCERATE TRANSPORT_METABOLISM SYSTEM REPRESSOR MNGR-RELATED"/>
    <property type="match status" value="1"/>
</dbReference>
<dbReference type="InterPro" id="IPR028978">
    <property type="entry name" value="Chorismate_lyase_/UTRA_dom_sf"/>
</dbReference>
<dbReference type="SMART" id="SM00345">
    <property type="entry name" value="HTH_GNTR"/>
    <property type="match status" value="1"/>
</dbReference>
<dbReference type="AlphaFoldDB" id="A0AAU2W2A2"/>
<evidence type="ECO:0000259" key="4">
    <source>
        <dbReference type="PROSITE" id="PS50949"/>
    </source>
</evidence>
<gene>
    <name evidence="5" type="ORF">OG398_35405</name>
</gene>
<dbReference type="SUPFAM" id="SSF64288">
    <property type="entry name" value="Chorismate lyase-like"/>
    <property type="match status" value="1"/>
</dbReference>
<dbReference type="Pfam" id="PF07702">
    <property type="entry name" value="UTRA"/>
    <property type="match status" value="1"/>
</dbReference>
<dbReference type="PROSITE" id="PS50949">
    <property type="entry name" value="HTH_GNTR"/>
    <property type="match status" value="1"/>
</dbReference>
<dbReference type="GO" id="GO:0003700">
    <property type="term" value="F:DNA-binding transcription factor activity"/>
    <property type="evidence" value="ECO:0007669"/>
    <property type="project" value="InterPro"/>
</dbReference>
<sequence length="243" mass="26666">MAATPLHRTIAAELRHRIRSGSLAVGRSLPSESRLCEEFSASRGPVRQALATLRDEGLIGGGQGRRAVVLDTVPTQPFESFLSFTRRAELTGYSPGQRLQEIALRRPEPEIAAALQIDPDDLAVQLVRLRLLDGRPAMLERMTYVESLGRPLISADLDAGSIYALLTELGVDLHSARHTFDAVPANALDAKLLEVPEGFPLLRERRLTTDSQGAPVEWSEDRYRSDTATVTVTNTRSSRTAML</sequence>
<dbReference type="SMART" id="SM00866">
    <property type="entry name" value="UTRA"/>
    <property type="match status" value="1"/>
</dbReference>
<dbReference type="EMBL" id="CP108313">
    <property type="protein sequence ID" value="WTW73146.1"/>
    <property type="molecule type" value="Genomic_DNA"/>
</dbReference>
<dbReference type="Pfam" id="PF00392">
    <property type="entry name" value="GntR"/>
    <property type="match status" value="1"/>
</dbReference>
<evidence type="ECO:0000256" key="3">
    <source>
        <dbReference type="ARBA" id="ARBA00023163"/>
    </source>
</evidence>
<dbReference type="InterPro" id="IPR011663">
    <property type="entry name" value="UTRA"/>
</dbReference>
<feature type="domain" description="HTH gntR-type" evidence="4">
    <location>
        <begin position="4"/>
        <end position="72"/>
    </location>
</feature>
<dbReference type="CDD" id="cd07377">
    <property type="entry name" value="WHTH_GntR"/>
    <property type="match status" value="1"/>
</dbReference>
<dbReference type="SUPFAM" id="SSF46785">
    <property type="entry name" value="Winged helix' DNA-binding domain"/>
    <property type="match status" value="1"/>
</dbReference>
<dbReference type="PANTHER" id="PTHR44846">
    <property type="entry name" value="MANNOSYL-D-GLYCERATE TRANSPORT/METABOLISM SYSTEM REPRESSOR MNGR-RELATED"/>
    <property type="match status" value="1"/>
</dbReference>
<dbReference type="InterPro" id="IPR036390">
    <property type="entry name" value="WH_DNA-bd_sf"/>
</dbReference>
<organism evidence="5">
    <name type="scientific">Streptomyces sp. NBC_00008</name>
    <dbReference type="NCBI Taxonomy" id="2903610"/>
    <lineage>
        <taxon>Bacteria</taxon>
        <taxon>Bacillati</taxon>
        <taxon>Actinomycetota</taxon>
        <taxon>Actinomycetes</taxon>
        <taxon>Kitasatosporales</taxon>
        <taxon>Streptomycetaceae</taxon>
        <taxon>Streptomyces</taxon>
    </lineage>
</organism>
<dbReference type="GO" id="GO:0045892">
    <property type="term" value="P:negative regulation of DNA-templated transcription"/>
    <property type="evidence" value="ECO:0007669"/>
    <property type="project" value="TreeGrafter"/>
</dbReference>
<dbReference type="Gene3D" id="3.40.1410.10">
    <property type="entry name" value="Chorismate lyase-like"/>
    <property type="match status" value="1"/>
</dbReference>
<accession>A0AAU2W2A2</accession>
<dbReference type="InterPro" id="IPR050679">
    <property type="entry name" value="Bact_HTH_transcr_reg"/>
</dbReference>
<protein>
    <submittedName>
        <fullName evidence="5">GntR family transcriptional regulator</fullName>
    </submittedName>
</protein>
<dbReference type="PRINTS" id="PR00035">
    <property type="entry name" value="HTHGNTR"/>
</dbReference>
<keyword evidence="3" id="KW-0804">Transcription</keyword>
<dbReference type="Gene3D" id="1.10.10.10">
    <property type="entry name" value="Winged helix-like DNA-binding domain superfamily/Winged helix DNA-binding domain"/>
    <property type="match status" value="1"/>
</dbReference>
<evidence type="ECO:0000313" key="5">
    <source>
        <dbReference type="EMBL" id="WTW73146.1"/>
    </source>
</evidence>
<evidence type="ECO:0000256" key="2">
    <source>
        <dbReference type="ARBA" id="ARBA00023125"/>
    </source>
</evidence>